<comment type="caution">
    <text evidence="1">The sequence shown here is derived from an EMBL/GenBank/DDBJ whole genome shotgun (WGS) entry which is preliminary data.</text>
</comment>
<keyword evidence="2" id="KW-1185">Reference proteome</keyword>
<accession>A0ABQ5RM91</accession>
<protein>
    <submittedName>
        <fullName evidence="1">Uncharacterized protein</fullName>
    </submittedName>
</protein>
<dbReference type="EMBL" id="BSDZ01000003">
    <property type="protein sequence ID" value="GLI58689.1"/>
    <property type="molecule type" value="Genomic_DNA"/>
</dbReference>
<reference evidence="1 2" key="1">
    <citation type="journal article" date="2023" name="IScience">
        <title>Expanded male sex-determining region conserved during the evolution of homothallism in the green alga Volvox.</title>
        <authorList>
            <person name="Yamamoto K."/>
            <person name="Matsuzaki R."/>
            <person name="Mahakham W."/>
            <person name="Heman W."/>
            <person name="Sekimoto H."/>
            <person name="Kawachi M."/>
            <person name="Minakuchi Y."/>
            <person name="Toyoda A."/>
            <person name="Nozaki H."/>
        </authorList>
    </citation>
    <scope>NUCLEOTIDE SEQUENCE [LARGE SCALE GENOMIC DNA]</scope>
    <source>
        <strain evidence="1 2">NIES-4468</strain>
    </source>
</reference>
<evidence type="ECO:0000313" key="2">
    <source>
        <dbReference type="Proteomes" id="UP001165090"/>
    </source>
</evidence>
<dbReference type="Proteomes" id="UP001165090">
    <property type="component" value="Unassembled WGS sequence"/>
</dbReference>
<organism evidence="1 2">
    <name type="scientific">Volvox africanus</name>
    <dbReference type="NCBI Taxonomy" id="51714"/>
    <lineage>
        <taxon>Eukaryota</taxon>
        <taxon>Viridiplantae</taxon>
        <taxon>Chlorophyta</taxon>
        <taxon>core chlorophytes</taxon>
        <taxon>Chlorophyceae</taxon>
        <taxon>CS clade</taxon>
        <taxon>Chlamydomonadales</taxon>
        <taxon>Volvocaceae</taxon>
        <taxon>Volvox</taxon>
    </lineage>
</organism>
<proteinExistence type="predicted"/>
<evidence type="ECO:0000313" key="1">
    <source>
        <dbReference type="EMBL" id="GLI58689.1"/>
    </source>
</evidence>
<name>A0ABQ5RM91_9CHLO</name>
<gene>
    <name evidence="1" type="ORF">VaNZ11_000433</name>
</gene>
<sequence length="117" mass="12743">MRMAEASGQQQVRYGGCVRFSFFLSMRAVHDDHDLDFLSAILCLHGDLGHTPLDGSVTVHPPTSLPGWQVDHRALEGVRNAALREAEAAFHTPCRRERGLPARAARGHGLHGALPVS</sequence>